<accession>A0A9P4WIT8</accession>
<dbReference type="PANTHER" id="PTHR47843:SF5">
    <property type="entry name" value="BTB_POZ DOMAIN PROTEIN"/>
    <property type="match status" value="1"/>
</dbReference>
<feature type="domain" description="BTB" evidence="1">
    <location>
        <begin position="19"/>
        <end position="79"/>
    </location>
</feature>
<dbReference type="InterPro" id="IPR011333">
    <property type="entry name" value="SKP1/BTB/POZ_sf"/>
</dbReference>
<reference evidence="2" key="1">
    <citation type="submission" date="2019-04" db="EMBL/GenBank/DDBJ databases">
        <title>Sequencing of skin fungus with MAO and IRED activity.</title>
        <authorList>
            <person name="Marsaioli A.J."/>
            <person name="Bonatto J.M.C."/>
            <person name="Reis Junior O."/>
        </authorList>
    </citation>
    <scope>NUCLEOTIDE SEQUENCE</scope>
    <source>
        <strain evidence="2">28M1</strain>
    </source>
</reference>
<dbReference type="PANTHER" id="PTHR47843">
    <property type="entry name" value="BTB DOMAIN-CONTAINING PROTEIN-RELATED"/>
    <property type="match status" value="1"/>
</dbReference>
<proteinExistence type="predicted"/>
<dbReference type="AlphaFoldDB" id="A0A9P4WIT8"/>
<dbReference type="PROSITE" id="PS50097">
    <property type="entry name" value="BTB"/>
    <property type="match status" value="1"/>
</dbReference>
<dbReference type="EMBL" id="SWKV01000082">
    <property type="protein sequence ID" value="KAF3033384.1"/>
    <property type="molecule type" value="Genomic_DNA"/>
</dbReference>
<evidence type="ECO:0000313" key="3">
    <source>
        <dbReference type="Proteomes" id="UP000758155"/>
    </source>
</evidence>
<dbReference type="Gene3D" id="3.30.710.10">
    <property type="entry name" value="Potassium Channel Kv1.1, Chain A"/>
    <property type="match status" value="1"/>
</dbReference>
<sequence length="620" mass="69162">MLTPVTILGPERVTDIQQADMLVRCRDDDYHVDRSILCHHSQWFGKVYSKVNYPKMSRRIVDLSADDPGAVAAMIQFCYQLDYGDTRSDSNSALYSVVTLRPHIDTYLLAERYGMPGLQKLSAQKFEKLAIAVLTAVSDEEEFLQAVKDLQAFQRMNQPRHRDQHAQPSKRVLSYPLGATSLRHQGLNQENETPLDLVSAAVFAEVSNTRIRHPAPVGLQYADPALYDYASLQYALSRNDPGPEVEYELGSSPPPLFHDRQPKFSARHDSLPTPPIVRGRPMFSPSPYVRPDLNPSLSDIINSHVQPGIGLSPMSDASTAVGPLTPSALNFGDLTLNGQGYLIPSSPLRHVNQGGRATVRAVPISSFAKHFPELNHNDVVIMFDKGKSLVKADKYPMCTASRLFAQLLDGPFLDHGLTRCIRLRNDFPYAITTMFHFIETGNYVFDQRAFAAYPLLTALDFHIHTYLAGSKYGFVAFLERAINAYVAVAEHELRLCFLATSSDQLSDMRIPMPGFPVMPSSDAQTDSEATVTPIDRFLNSLVLLWRNTQSRLDALRKAVLELIKRYSGKLLRTPFFVTLLQEVVGFGDDILASLGEDGFEVKAFQVPPGARVNQTVRFDT</sequence>
<dbReference type="OrthoDB" id="6359816at2759"/>
<protein>
    <recommendedName>
        <fullName evidence="1">BTB domain-containing protein</fullName>
    </recommendedName>
</protein>
<gene>
    <name evidence="2" type="ORF">E8E12_005097</name>
</gene>
<evidence type="ECO:0000259" key="1">
    <source>
        <dbReference type="PROSITE" id="PS50097"/>
    </source>
</evidence>
<dbReference type="Pfam" id="PF00651">
    <property type="entry name" value="BTB"/>
    <property type="match status" value="1"/>
</dbReference>
<evidence type="ECO:0000313" key="2">
    <source>
        <dbReference type="EMBL" id="KAF3033384.1"/>
    </source>
</evidence>
<dbReference type="SUPFAM" id="SSF54695">
    <property type="entry name" value="POZ domain"/>
    <property type="match status" value="1"/>
</dbReference>
<comment type="caution">
    <text evidence="2">The sequence shown here is derived from an EMBL/GenBank/DDBJ whole genome shotgun (WGS) entry which is preliminary data.</text>
</comment>
<organism evidence="2 3">
    <name type="scientific">Didymella heteroderae</name>
    <dbReference type="NCBI Taxonomy" id="1769908"/>
    <lineage>
        <taxon>Eukaryota</taxon>
        <taxon>Fungi</taxon>
        <taxon>Dikarya</taxon>
        <taxon>Ascomycota</taxon>
        <taxon>Pezizomycotina</taxon>
        <taxon>Dothideomycetes</taxon>
        <taxon>Pleosporomycetidae</taxon>
        <taxon>Pleosporales</taxon>
        <taxon>Pleosporineae</taxon>
        <taxon>Didymellaceae</taxon>
        <taxon>Didymella</taxon>
    </lineage>
</organism>
<dbReference type="Proteomes" id="UP000758155">
    <property type="component" value="Unassembled WGS sequence"/>
</dbReference>
<keyword evidence="3" id="KW-1185">Reference proteome</keyword>
<dbReference type="InterPro" id="IPR000210">
    <property type="entry name" value="BTB/POZ_dom"/>
</dbReference>
<name>A0A9P4WIT8_9PLEO</name>